<proteinExistence type="inferred from homology"/>
<evidence type="ECO:0000313" key="11">
    <source>
        <dbReference type="Proteomes" id="UP001595604"/>
    </source>
</evidence>
<keyword evidence="7 9" id="KW-0564">Palmitate</keyword>
<dbReference type="EMBL" id="JBHRTQ010000007">
    <property type="protein sequence ID" value="MFC3173821.1"/>
    <property type="molecule type" value="Genomic_DNA"/>
</dbReference>
<dbReference type="InterPro" id="IPR003423">
    <property type="entry name" value="OMP_efflux"/>
</dbReference>
<evidence type="ECO:0000256" key="6">
    <source>
        <dbReference type="ARBA" id="ARBA00023136"/>
    </source>
</evidence>
<dbReference type="Gene3D" id="1.20.1600.10">
    <property type="entry name" value="Outer membrane efflux proteins (OEP)"/>
    <property type="match status" value="1"/>
</dbReference>
<evidence type="ECO:0000256" key="2">
    <source>
        <dbReference type="ARBA" id="ARBA00007613"/>
    </source>
</evidence>
<protein>
    <submittedName>
        <fullName evidence="10">Efflux transporter outer membrane subunit</fullName>
    </submittedName>
</protein>
<evidence type="ECO:0000256" key="8">
    <source>
        <dbReference type="ARBA" id="ARBA00023288"/>
    </source>
</evidence>
<evidence type="ECO:0000313" key="10">
    <source>
        <dbReference type="EMBL" id="MFC3173821.1"/>
    </source>
</evidence>
<keyword evidence="4 9" id="KW-0812">Transmembrane</keyword>
<keyword evidence="6 9" id="KW-0472">Membrane</keyword>
<reference evidence="11" key="1">
    <citation type="journal article" date="2019" name="Int. J. Syst. Evol. Microbiol.">
        <title>The Global Catalogue of Microorganisms (GCM) 10K type strain sequencing project: providing services to taxonomists for standard genome sequencing and annotation.</title>
        <authorList>
            <consortium name="The Broad Institute Genomics Platform"/>
            <consortium name="The Broad Institute Genome Sequencing Center for Infectious Disease"/>
            <person name="Wu L."/>
            <person name="Ma J."/>
        </authorList>
    </citation>
    <scope>NUCLEOTIDE SEQUENCE [LARGE SCALE GENOMIC DNA]</scope>
    <source>
        <strain evidence="11">KCTC 42984</strain>
    </source>
</reference>
<evidence type="ECO:0000256" key="7">
    <source>
        <dbReference type="ARBA" id="ARBA00023139"/>
    </source>
</evidence>
<dbReference type="Proteomes" id="UP001595604">
    <property type="component" value="Unassembled WGS sequence"/>
</dbReference>
<sequence length="487" mass="50834">MALGAALLLAGCAAVPRLGPRPEPLAPAQVAAAQSLPATPGAQWPTEGWWRAYGDPQLDALIAEGLAKAPDVAAAQARLDRAAALARQAGAPLLPKVDVQGQAGEQRNSTNIGLPSTFANLFPHGWQDVGQLSVNLGFDLDLWGKNRAALAAATSERRAAALDAEQARLVLAVAVTSAYVDLARLEAEREVRAGQLETATRARQLLGQRQANGLETRGGVAVSEADLAEARIALSSAEEAVVLRRNQLAALVGAGPDRGLAITRPRLAIPAARGVPDDVTTDLVGRRPDVVAARERVEAAASRIKVARADFFPALRLSAMYGLQTVGLDLLFDRNSQTGFAGPAFSLPIFHGGELAGRYRGARADYDGAVAAYNGAVLAGYREAADALTTARLVGQRLADARIAREAAELGFREINLRYQGGLVTYLDVLQVQDRLLRAQLAVALLEQAARNADVGLVRALGGGYAPAGAAAASSGMTASMKDEVHG</sequence>
<dbReference type="Pfam" id="PF02321">
    <property type="entry name" value="OEP"/>
    <property type="match status" value="2"/>
</dbReference>
<dbReference type="SUPFAM" id="SSF56954">
    <property type="entry name" value="Outer membrane efflux proteins (OEP)"/>
    <property type="match status" value="1"/>
</dbReference>
<keyword evidence="5" id="KW-0732">Signal</keyword>
<keyword evidence="3 9" id="KW-1134">Transmembrane beta strand</keyword>
<dbReference type="RefSeq" id="WP_379509206.1">
    <property type="nucleotide sequence ID" value="NZ_JBHRTQ010000007.1"/>
</dbReference>
<dbReference type="Gene3D" id="2.20.200.10">
    <property type="entry name" value="Outer membrane efflux proteins (OEP)"/>
    <property type="match status" value="1"/>
</dbReference>
<comment type="similarity">
    <text evidence="2 9">Belongs to the outer membrane factor (OMF) (TC 1.B.17) family.</text>
</comment>
<accession>A0ABV7IMB7</accession>
<name>A0ABV7IMB7_9SPHN</name>
<keyword evidence="11" id="KW-1185">Reference proteome</keyword>
<dbReference type="NCBIfam" id="TIGR01845">
    <property type="entry name" value="outer_NodT"/>
    <property type="match status" value="1"/>
</dbReference>
<dbReference type="PANTHER" id="PTHR30203:SF20">
    <property type="entry name" value="MULTIDRUG RESISTANCE OUTER MEMBRANE PROTEIN MDTP-RELATED"/>
    <property type="match status" value="1"/>
</dbReference>
<evidence type="ECO:0000256" key="1">
    <source>
        <dbReference type="ARBA" id="ARBA00004370"/>
    </source>
</evidence>
<comment type="caution">
    <text evidence="10">The sequence shown here is derived from an EMBL/GenBank/DDBJ whole genome shotgun (WGS) entry which is preliminary data.</text>
</comment>
<dbReference type="PANTHER" id="PTHR30203">
    <property type="entry name" value="OUTER MEMBRANE CATION EFFLUX PROTEIN"/>
    <property type="match status" value="1"/>
</dbReference>
<gene>
    <name evidence="10" type="ORF">ACFOD9_06110</name>
</gene>
<organism evidence="10 11">
    <name type="scientific">Novosphingobium bradum</name>
    <dbReference type="NCBI Taxonomy" id="1737444"/>
    <lineage>
        <taxon>Bacteria</taxon>
        <taxon>Pseudomonadati</taxon>
        <taxon>Pseudomonadota</taxon>
        <taxon>Alphaproteobacteria</taxon>
        <taxon>Sphingomonadales</taxon>
        <taxon>Sphingomonadaceae</taxon>
        <taxon>Novosphingobium</taxon>
    </lineage>
</organism>
<comment type="subcellular location">
    <subcellularLocation>
        <location evidence="9">Cell membrane</location>
        <topology evidence="9">Lipid-anchor</topology>
    </subcellularLocation>
    <subcellularLocation>
        <location evidence="1">Membrane</location>
    </subcellularLocation>
</comment>
<evidence type="ECO:0000256" key="5">
    <source>
        <dbReference type="ARBA" id="ARBA00022729"/>
    </source>
</evidence>
<keyword evidence="8 9" id="KW-0449">Lipoprotein</keyword>
<dbReference type="InterPro" id="IPR010131">
    <property type="entry name" value="MdtP/NodT-like"/>
</dbReference>
<evidence type="ECO:0000256" key="9">
    <source>
        <dbReference type="RuleBase" id="RU362097"/>
    </source>
</evidence>
<evidence type="ECO:0000256" key="4">
    <source>
        <dbReference type="ARBA" id="ARBA00022692"/>
    </source>
</evidence>
<evidence type="ECO:0000256" key="3">
    <source>
        <dbReference type="ARBA" id="ARBA00022452"/>
    </source>
</evidence>